<organism evidence="2 3">
    <name type="scientific">Lasius platythorax</name>
    <dbReference type="NCBI Taxonomy" id="488582"/>
    <lineage>
        <taxon>Eukaryota</taxon>
        <taxon>Metazoa</taxon>
        <taxon>Ecdysozoa</taxon>
        <taxon>Arthropoda</taxon>
        <taxon>Hexapoda</taxon>
        <taxon>Insecta</taxon>
        <taxon>Pterygota</taxon>
        <taxon>Neoptera</taxon>
        <taxon>Endopterygota</taxon>
        <taxon>Hymenoptera</taxon>
        <taxon>Apocrita</taxon>
        <taxon>Aculeata</taxon>
        <taxon>Formicoidea</taxon>
        <taxon>Formicidae</taxon>
        <taxon>Formicinae</taxon>
        <taxon>Lasius</taxon>
        <taxon>Lasius</taxon>
    </lineage>
</organism>
<dbReference type="Pfam" id="PF10217">
    <property type="entry name" value="DUF2039"/>
    <property type="match status" value="1"/>
</dbReference>
<proteinExistence type="predicted"/>
<dbReference type="EMBL" id="OZ034825">
    <property type="protein sequence ID" value="CAL1680831.1"/>
    <property type="molecule type" value="Genomic_DNA"/>
</dbReference>
<dbReference type="AlphaFoldDB" id="A0AAV2NNI4"/>
<feature type="compositionally biased region" description="Polar residues" evidence="1">
    <location>
        <begin position="144"/>
        <end position="153"/>
    </location>
</feature>
<protein>
    <submittedName>
        <fullName evidence="2">Uncharacterized protein</fullName>
    </submittedName>
</protein>
<dbReference type="PANTHER" id="PTHR22876">
    <property type="entry name" value="ZGC:101016"/>
    <property type="match status" value="1"/>
</dbReference>
<evidence type="ECO:0000256" key="1">
    <source>
        <dbReference type="SAM" id="MobiDB-lite"/>
    </source>
</evidence>
<gene>
    <name evidence="2" type="ORF">LPLAT_LOCUS6786</name>
</gene>
<name>A0AAV2NNI4_9HYME</name>
<feature type="compositionally biased region" description="Basic and acidic residues" evidence="1">
    <location>
        <begin position="157"/>
        <end position="171"/>
    </location>
</feature>
<feature type="compositionally biased region" description="Acidic residues" evidence="1">
    <location>
        <begin position="184"/>
        <end position="195"/>
    </location>
</feature>
<feature type="region of interest" description="Disordered" evidence="1">
    <location>
        <begin position="131"/>
        <end position="171"/>
    </location>
</feature>
<reference evidence="2" key="1">
    <citation type="submission" date="2024-04" db="EMBL/GenBank/DDBJ databases">
        <authorList>
            <consortium name="Molecular Ecology Group"/>
        </authorList>
    </citation>
    <scope>NUCLEOTIDE SEQUENCE</scope>
</reference>
<feature type="region of interest" description="Disordered" evidence="1">
    <location>
        <begin position="176"/>
        <end position="195"/>
    </location>
</feature>
<sequence length="195" mass="22788">MSCQKGNTNRSRPQKYQNHTAFKNNLYDNSKKIKFINNIEIIDVCERCKNIIEWKIKYKKYKTLKTPMKCTKCEQKTVKHSYHNICLPCAKQNEICPKCGKKKEIVEVKPSREELIKLDEEFKTILKMIPERKQTKNTKNNKQHMSQLDTDTNGGDGKNKHEDKTDLKGREDLLTKLKSLATTEGEDDNFNSDTD</sequence>
<keyword evidence="3" id="KW-1185">Reference proteome</keyword>
<evidence type="ECO:0000313" key="2">
    <source>
        <dbReference type="EMBL" id="CAL1680831.1"/>
    </source>
</evidence>
<dbReference type="InterPro" id="IPR019351">
    <property type="entry name" value="DUF2039"/>
</dbReference>
<dbReference type="PANTHER" id="PTHR22876:SF5">
    <property type="entry name" value="CHROMOSOME 9 OPEN READING FRAME 85"/>
    <property type="match status" value="1"/>
</dbReference>
<dbReference type="Proteomes" id="UP001497644">
    <property type="component" value="Chromosome 2"/>
</dbReference>
<evidence type="ECO:0000313" key="3">
    <source>
        <dbReference type="Proteomes" id="UP001497644"/>
    </source>
</evidence>
<accession>A0AAV2NNI4</accession>